<feature type="region of interest" description="Disordered" evidence="1">
    <location>
        <begin position="472"/>
        <end position="497"/>
    </location>
</feature>
<gene>
    <name evidence="4" type="ORF">EV682_1311</name>
    <name evidence="3" type="ORF">NCTC11159_01198</name>
</gene>
<keyword evidence="6" id="KW-1185">Reference proteome</keyword>
<protein>
    <submittedName>
        <fullName evidence="3">Antigen presentation protein SpaN</fullName>
    </submittedName>
    <submittedName>
        <fullName evidence="4">Surface presentation of antigens protein</fullName>
    </submittedName>
</protein>
<dbReference type="AlphaFoldDB" id="A0A377Q4D8"/>
<accession>A0A377Q4D8</accession>
<dbReference type="Proteomes" id="UP000295794">
    <property type="component" value="Unassembled WGS sequence"/>
</dbReference>
<evidence type="ECO:0000313" key="5">
    <source>
        <dbReference type="Proteomes" id="UP000255108"/>
    </source>
</evidence>
<dbReference type="InterPro" id="IPR056746">
    <property type="entry name" value="SPAN_dom"/>
</dbReference>
<dbReference type="Pfam" id="PF02510">
    <property type="entry name" value="SPAN"/>
    <property type="match status" value="1"/>
</dbReference>
<evidence type="ECO:0000313" key="6">
    <source>
        <dbReference type="Proteomes" id="UP000295794"/>
    </source>
</evidence>
<evidence type="ECO:0000313" key="4">
    <source>
        <dbReference type="EMBL" id="TCU80247.1"/>
    </source>
</evidence>
<evidence type="ECO:0000259" key="2">
    <source>
        <dbReference type="Pfam" id="PF02510"/>
    </source>
</evidence>
<dbReference type="EMBL" id="SMBT01000031">
    <property type="protein sequence ID" value="TCU80247.1"/>
    <property type="molecule type" value="Genomic_DNA"/>
</dbReference>
<dbReference type="Proteomes" id="UP000255108">
    <property type="component" value="Unassembled WGS sequence"/>
</dbReference>
<evidence type="ECO:0000256" key="1">
    <source>
        <dbReference type="SAM" id="MobiDB-lite"/>
    </source>
</evidence>
<reference evidence="4 6" key="2">
    <citation type="submission" date="2019-03" db="EMBL/GenBank/DDBJ databases">
        <title>Genomic Encyclopedia of Type Strains, Phase IV (KMG-IV): sequencing the most valuable type-strain genomes for metagenomic binning, comparative biology and taxonomic classification.</title>
        <authorList>
            <person name="Goeker M."/>
        </authorList>
    </citation>
    <scope>NUCLEOTIDE SEQUENCE [LARGE SCALE GENOMIC DNA]</scope>
    <source>
        <strain evidence="4 6">DSM 3764</strain>
    </source>
</reference>
<organism evidence="3 5">
    <name type="scientific">Iodobacter fluviatilis</name>
    <dbReference type="NCBI Taxonomy" id="537"/>
    <lineage>
        <taxon>Bacteria</taxon>
        <taxon>Pseudomonadati</taxon>
        <taxon>Pseudomonadota</taxon>
        <taxon>Betaproteobacteria</taxon>
        <taxon>Neisseriales</taxon>
        <taxon>Chitinibacteraceae</taxon>
        <taxon>Iodobacter</taxon>
    </lineage>
</organism>
<dbReference type="EMBL" id="UGHR01000001">
    <property type="protein sequence ID" value="STQ90136.1"/>
    <property type="molecule type" value="Genomic_DNA"/>
</dbReference>
<sequence length="497" mass="52645">MKIHSLGGKHLGLEERSTGVGDALASAHAQLVFNAHAKFADADALKIMLQGLQDTDPAPLLDTLGMDLAPPDCQINCVNAQSETDSSADLGVALPLSWAPNLIVVLDSLCVLGLPQARVGESTSLLGDKLKQNVGGKCLSLDPLAKGEMKSLGGQDALVSLQTLSLLTSVVPPSVVGAKRLDVERLHNTPQSMRKVSRLQEQEERGLSSLFSFLPIINQLSEPTEVPMSIGEGDRDFVAALPAASTPTLPLAGTYETKGVGPALNVTMSGVHSPSSSVELGSESMVLAAMEHFTPSVVGGVPDSSLAVGAQSELAMLAPSSVEEQIVGPLVLARGSKVSAVLPVFVGNDSASELPASTSQAGQAERPVRAQELVTSASLQMLPEPNLNGPHYEFVSNPGARPMPAPVLQVIPSPVEQQGLTYHFKSWGNDAFVNVNTLSAGDVRFVPSDVKVQHTLQTYGEDHDMPQHWRIEASERRDDDMPRRQARAQLAEEENEE</sequence>
<dbReference type="RefSeq" id="WP_115226512.1">
    <property type="nucleotide sequence ID" value="NZ_CAWOLO010000031.1"/>
</dbReference>
<reference evidence="3 5" key="1">
    <citation type="submission" date="2018-06" db="EMBL/GenBank/DDBJ databases">
        <authorList>
            <consortium name="Pathogen Informatics"/>
            <person name="Doyle S."/>
        </authorList>
    </citation>
    <scope>NUCLEOTIDE SEQUENCE [LARGE SCALE GENOMIC DNA]</scope>
    <source>
        <strain evidence="3 5">NCTC11159</strain>
    </source>
</reference>
<evidence type="ECO:0000313" key="3">
    <source>
        <dbReference type="EMBL" id="STQ90136.1"/>
    </source>
</evidence>
<proteinExistence type="predicted"/>
<feature type="compositionally biased region" description="Basic and acidic residues" evidence="1">
    <location>
        <begin position="472"/>
        <end position="483"/>
    </location>
</feature>
<dbReference type="OrthoDB" id="9177578at2"/>
<feature type="domain" description="Surface presentation of antigen" evidence="2">
    <location>
        <begin position="416"/>
        <end position="497"/>
    </location>
</feature>
<name>A0A377Q4D8_9NEIS</name>